<dbReference type="AlphaFoldDB" id="C5BXG6"/>
<sequence length="342" mass="36450">MTVNRLTTRPTLKQIAERAGVSTAAVSYVLSGRKGRTRPVSDETAERVRRAAAELAYVPSHAGRSLSRQRTDVVCLLRDTGSTPWVNALGDSLTDLAAEDGRHVIALMASRPDHVDLAVQLLVTGYADGVVVHTHEFTTEHAQAIASRGIPLVAFSEQLVPHGYDVVRHGEAAAVTSAIDHLVASGRRSVALFAHPWELVETEHPSRLAAARAALEAHGLAAREDWILPVAHSREDSLAAARVLLTGNDRPDAIFCTSDRSALAALWAAQADGVAVPDDLALVGVGNIEEGERVPPGLTTVGAATTDFTAIAARILDRLADRGPGLEEVISWPWELIERGTT</sequence>
<keyword evidence="1" id="KW-0805">Transcription regulation</keyword>
<dbReference type="PANTHER" id="PTHR30146:SF109">
    <property type="entry name" value="HTH-TYPE TRANSCRIPTIONAL REGULATOR GALS"/>
    <property type="match status" value="1"/>
</dbReference>
<dbReference type="InterPro" id="IPR010982">
    <property type="entry name" value="Lambda_DNA-bd_dom_sf"/>
</dbReference>
<dbReference type="SMART" id="SM00354">
    <property type="entry name" value="HTH_LACI"/>
    <property type="match status" value="1"/>
</dbReference>
<proteinExistence type="predicted"/>
<organism evidence="5 6">
    <name type="scientific">Beutenbergia cavernae (strain ATCC BAA-8 / DSM 12333 / CCUG 43141 / JCM 11478 / NBRC 16432 / NCIMB 13614 / HKI 0122)</name>
    <dbReference type="NCBI Taxonomy" id="471853"/>
    <lineage>
        <taxon>Bacteria</taxon>
        <taxon>Bacillati</taxon>
        <taxon>Actinomycetota</taxon>
        <taxon>Actinomycetes</taxon>
        <taxon>Micrococcales</taxon>
        <taxon>Beutenbergiaceae</taxon>
        <taxon>Beutenbergia</taxon>
    </lineage>
</organism>
<evidence type="ECO:0000256" key="2">
    <source>
        <dbReference type="ARBA" id="ARBA00023125"/>
    </source>
</evidence>
<evidence type="ECO:0000313" key="6">
    <source>
        <dbReference type="Proteomes" id="UP000007962"/>
    </source>
</evidence>
<dbReference type="STRING" id="471853.Bcav_2604"/>
<dbReference type="InterPro" id="IPR028082">
    <property type="entry name" value="Peripla_BP_I"/>
</dbReference>
<dbReference type="eggNOG" id="COG1609">
    <property type="taxonomic scope" value="Bacteria"/>
</dbReference>
<dbReference type="GO" id="GO:0003700">
    <property type="term" value="F:DNA-binding transcription factor activity"/>
    <property type="evidence" value="ECO:0007669"/>
    <property type="project" value="TreeGrafter"/>
</dbReference>
<dbReference type="InterPro" id="IPR000843">
    <property type="entry name" value="HTH_LacI"/>
</dbReference>
<dbReference type="EMBL" id="CP001618">
    <property type="protein sequence ID" value="ACQ80849.1"/>
    <property type="molecule type" value="Genomic_DNA"/>
</dbReference>
<dbReference type="Pfam" id="PF13377">
    <property type="entry name" value="Peripla_BP_3"/>
    <property type="match status" value="1"/>
</dbReference>
<evidence type="ECO:0000256" key="1">
    <source>
        <dbReference type="ARBA" id="ARBA00023015"/>
    </source>
</evidence>
<dbReference type="KEGG" id="bcv:Bcav_2604"/>
<keyword evidence="6" id="KW-1185">Reference proteome</keyword>
<keyword evidence="3" id="KW-0804">Transcription</keyword>
<dbReference type="SUPFAM" id="SSF47413">
    <property type="entry name" value="lambda repressor-like DNA-binding domains"/>
    <property type="match status" value="1"/>
</dbReference>
<dbReference type="GO" id="GO:0000976">
    <property type="term" value="F:transcription cis-regulatory region binding"/>
    <property type="evidence" value="ECO:0007669"/>
    <property type="project" value="TreeGrafter"/>
</dbReference>
<dbReference type="Gene3D" id="3.40.50.2300">
    <property type="match status" value="2"/>
</dbReference>
<dbReference type="RefSeq" id="WP_015883089.1">
    <property type="nucleotide sequence ID" value="NC_012669.1"/>
</dbReference>
<evidence type="ECO:0000256" key="3">
    <source>
        <dbReference type="ARBA" id="ARBA00023163"/>
    </source>
</evidence>
<gene>
    <name evidence="5" type="ordered locus">Bcav_2604</name>
</gene>
<protein>
    <submittedName>
        <fullName evidence="5">Transcriptional regulator, LacI family</fullName>
    </submittedName>
</protein>
<dbReference type="InterPro" id="IPR046335">
    <property type="entry name" value="LacI/GalR-like_sensor"/>
</dbReference>
<dbReference type="CDD" id="cd01392">
    <property type="entry name" value="HTH_LacI"/>
    <property type="match status" value="1"/>
</dbReference>
<dbReference type="Proteomes" id="UP000007962">
    <property type="component" value="Chromosome"/>
</dbReference>
<feature type="domain" description="HTH lacI-type" evidence="4">
    <location>
        <begin position="10"/>
        <end position="68"/>
    </location>
</feature>
<evidence type="ECO:0000259" key="4">
    <source>
        <dbReference type="PROSITE" id="PS50932"/>
    </source>
</evidence>
<dbReference type="CDD" id="cd06267">
    <property type="entry name" value="PBP1_LacI_sugar_binding-like"/>
    <property type="match status" value="1"/>
</dbReference>
<name>C5BXG6_BEUC1</name>
<reference evidence="5 6" key="1">
    <citation type="journal article" date="2009" name="Stand. Genomic Sci.">
        <title>Complete genome sequence of Beutenbergia cavernae type strain (HKI 0122).</title>
        <authorList>
            <person name="Land M."/>
            <person name="Pukall R."/>
            <person name="Abt B."/>
            <person name="Goker M."/>
            <person name="Rohde M."/>
            <person name="Glavina Del Rio T."/>
            <person name="Tice H."/>
            <person name="Copeland A."/>
            <person name="Cheng J.F."/>
            <person name="Lucas S."/>
            <person name="Chen F."/>
            <person name="Nolan M."/>
            <person name="Bruce D."/>
            <person name="Goodwin L."/>
            <person name="Pitluck S."/>
            <person name="Ivanova N."/>
            <person name="Mavromatis K."/>
            <person name="Ovchinnikova G."/>
            <person name="Pati A."/>
            <person name="Chen A."/>
            <person name="Palaniappan K."/>
            <person name="Hauser L."/>
            <person name="Chang Y.J."/>
            <person name="Jefferies C.C."/>
            <person name="Saunders E."/>
            <person name="Brettin T."/>
            <person name="Detter J.C."/>
            <person name="Han C."/>
            <person name="Chain P."/>
            <person name="Bristow J."/>
            <person name="Eisen J.A."/>
            <person name="Markowitz V."/>
            <person name="Hugenholtz P."/>
            <person name="Kyrpides N.C."/>
            <person name="Klenk H.P."/>
            <person name="Lapidus A."/>
        </authorList>
    </citation>
    <scope>NUCLEOTIDE SEQUENCE [LARGE SCALE GENOMIC DNA]</scope>
    <source>
        <strain evidence="6">ATCC BAA-8 / DSM 12333 / NBRC 16432</strain>
    </source>
</reference>
<accession>C5BXG6</accession>
<dbReference type="PANTHER" id="PTHR30146">
    <property type="entry name" value="LACI-RELATED TRANSCRIPTIONAL REPRESSOR"/>
    <property type="match status" value="1"/>
</dbReference>
<dbReference type="OrthoDB" id="4013327at2"/>
<dbReference type="PROSITE" id="PS50932">
    <property type="entry name" value="HTH_LACI_2"/>
    <property type="match status" value="1"/>
</dbReference>
<dbReference type="SUPFAM" id="SSF53822">
    <property type="entry name" value="Periplasmic binding protein-like I"/>
    <property type="match status" value="1"/>
</dbReference>
<evidence type="ECO:0000313" key="5">
    <source>
        <dbReference type="EMBL" id="ACQ80849.1"/>
    </source>
</evidence>
<dbReference type="HOGENOM" id="CLU_037628_6_1_11"/>
<dbReference type="Gene3D" id="1.10.260.40">
    <property type="entry name" value="lambda repressor-like DNA-binding domains"/>
    <property type="match status" value="1"/>
</dbReference>
<keyword evidence="2" id="KW-0238">DNA-binding</keyword>
<dbReference type="Pfam" id="PF00356">
    <property type="entry name" value="LacI"/>
    <property type="match status" value="1"/>
</dbReference>